<dbReference type="EMBL" id="JAULRT010000027">
    <property type="protein sequence ID" value="MDO3380651.1"/>
    <property type="molecule type" value="Genomic_DNA"/>
</dbReference>
<gene>
    <name evidence="5" type="ORF">QWI16_00615</name>
</gene>
<dbReference type="InterPro" id="IPR004104">
    <property type="entry name" value="Gfo/Idh/MocA-like_OxRdtase_C"/>
</dbReference>
<dbReference type="PANTHER" id="PTHR43708">
    <property type="entry name" value="CONSERVED EXPRESSED OXIDOREDUCTASE (EUROFUNG)"/>
    <property type="match status" value="1"/>
</dbReference>
<dbReference type="InterPro" id="IPR000683">
    <property type="entry name" value="Gfo/Idh/MocA-like_OxRdtase_N"/>
</dbReference>
<comment type="caution">
    <text evidence="5">The sequence shown here is derived from an EMBL/GenBank/DDBJ whole genome shotgun (WGS) entry which is preliminary data.</text>
</comment>
<feature type="domain" description="Gfo/Idh/MocA-like oxidoreductase N-terminal" evidence="3">
    <location>
        <begin position="10"/>
        <end position="122"/>
    </location>
</feature>
<dbReference type="InterPro" id="IPR036291">
    <property type="entry name" value="NAD(P)-bd_dom_sf"/>
</dbReference>
<dbReference type="InterPro" id="IPR051317">
    <property type="entry name" value="Gfo/Idh/MocA_oxidoreduct"/>
</dbReference>
<dbReference type="Proteomes" id="UP001168380">
    <property type="component" value="Unassembled WGS sequence"/>
</dbReference>
<keyword evidence="6" id="KW-1185">Reference proteome</keyword>
<feature type="domain" description="Gfo/Idh/MocA-like oxidoreductase C-terminal" evidence="4">
    <location>
        <begin position="134"/>
        <end position="342"/>
    </location>
</feature>
<proteinExistence type="inferred from homology"/>
<dbReference type="Gene3D" id="3.40.50.720">
    <property type="entry name" value="NAD(P)-binding Rossmann-like Domain"/>
    <property type="match status" value="1"/>
</dbReference>
<evidence type="ECO:0000259" key="4">
    <source>
        <dbReference type="Pfam" id="PF02894"/>
    </source>
</evidence>
<dbReference type="PANTHER" id="PTHR43708:SF5">
    <property type="entry name" value="CONSERVED EXPRESSED OXIDOREDUCTASE (EUROFUNG)-RELATED"/>
    <property type="match status" value="1"/>
</dbReference>
<dbReference type="RefSeq" id="WP_302710774.1">
    <property type="nucleotide sequence ID" value="NZ_JAULRT010000027.1"/>
</dbReference>
<reference evidence="5" key="1">
    <citation type="submission" date="2023-07" db="EMBL/GenBank/DDBJ databases">
        <title>Gilvimarinus algae sp. nov., isolated from the surface of Kelp.</title>
        <authorList>
            <person name="Sun Y.Y."/>
            <person name="Gong Y."/>
            <person name="Du Z.J."/>
        </authorList>
    </citation>
    <scope>NUCLEOTIDE SEQUENCE</scope>
    <source>
        <strain evidence="5">SDUM040014</strain>
    </source>
</reference>
<accession>A0ABT8TDB4</accession>
<dbReference type="SUPFAM" id="SSF55347">
    <property type="entry name" value="Glyceraldehyde-3-phosphate dehydrogenase-like, C-terminal domain"/>
    <property type="match status" value="1"/>
</dbReference>
<dbReference type="Gene3D" id="3.30.360.10">
    <property type="entry name" value="Dihydrodipicolinate Reductase, domain 2"/>
    <property type="match status" value="1"/>
</dbReference>
<dbReference type="SUPFAM" id="SSF51735">
    <property type="entry name" value="NAD(P)-binding Rossmann-fold domains"/>
    <property type="match status" value="1"/>
</dbReference>
<comment type="similarity">
    <text evidence="1">Belongs to the Gfo/Idh/MocA family.</text>
</comment>
<evidence type="ECO:0000259" key="3">
    <source>
        <dbReference type="Pfam" id="PF01408"/>
    </source>
</evidence>
<sequence length="347" mass="38861">MSTRFNLALASYGMSGRIFHAPFIEQHPGLVLHSILERSQSLARERYPNAKIVRDFAALLEDPAIDVVVVNTPNTLHYPMARAALEAGKHVIVEKPFTVSVDEGKALIELAEQRQLMLSVYHNRRLQSGHLTVRQLLERGELGQLNTFATHIDRYRPEPGPKKWKEDPNPGAGLLYDLGSHLLDEAAMLFGLPLAVTADLRCEREHGQVCDYFQLRLDYPRHKCLLSASMLAREPGPAYLLHGDKASYLKAEGDIQESLLAAGAIPDTDHWCREQPHQWGLLHSEQGRSAYPTVDGRYQDFYDNIYRHLSAGQPLKVLADQALVTIGLIEIAEHSAREKRTIVLGGS</sequence>
<evidence type="ECO:0000313" key="5">
    <source>
        <dbReference type="EMBL" id="MDO3380651.1"/>
    </source>
</evidence>
<name>A0ABT8TDB4_9GAMM</name>
<protein>
    <submittedName>
        <fullName evidence="5">Gfo/Idh/MocA family oxidoreductase</fullName>
    </submittedName>
</protein>
<dbReference type="Pfam" id="PF01408">
    <property type="entry name" value="GFO_IDH_MocA"/>
    <property type="match status" value="1"/>
</dbReference>
<evidence type="ECO:0000313" key="6">
    <source>
        <dbReference type="Proteomes" id="UP001168380"/>
    </source>
</evidence>
<evidence type="ECO:0000256" key="2">
    <source>
        <dbReference type="ARBA" id="ARBA00023002"/>
    </source>
</evidence>
<dbReference type="Pfam" id="PF02894">
    <property type="entry name" value="GFO_IDH_MocA_C"/>
    <property type="match status" value="1"/>
</dbReference>
<evidence type="ECO:0000256" key="1">
    <source>
        <dbReference type="ARBA" id="ARBA00010928"/>
    </source>
</evidence>
<keyword evidence="2" id="KW-0560">Oxidoreductase</keyword>
<organism evidence="5 6">
    <name type="scientific">Gilvimarinus algae</name>
    <dbReference type="NCBI Taxonomy" id="3058037"/>
    <lineage>
        <taxon>Bacteria</taxon>
        <taxon>Pseudomonadati</taxon>
        <taxon>Pseudomonadota</taxon>
        <taxon>Gammaproteobacteria</taxon>
        <taxon>Cellvibrionales</taxon>
        <taxon>Cellvibrionaceae</taxon>
        <taxon>Gilvimarinus</taxon>
    </lineage>
</organism>